<keyword evidence="3" id="KW-1185">Reference proteome</keyword>
<accession>A0A432X7I0</accession>
<dbReference type="RefSeq" id="WP_126757022.1">
    <property type="nucleotide sequence ID" value="NZ_PIPQ01000002.1"/>
</dbReference>
<proteinExistence type="predicted"/>
<feature type="chain" id="PRO_5019261260" description="Solute-binding protein family 3/N-terminal domain-containing protein" evidence="1">
    <location>
        <begin position="23"/>
        <end position="268"/>
    </location>
</feature>
<dbReference type="SUPFAM" id="SSF53850">
    <property type="entry name" value="Periplasmic binding protein-like II"/>
    <property type="match status" value="1"/>
</dbReference>
<gene>
    <name evidence="2" type="ORF">CWE15_05230</name>
</gene>
<dbReference type="Proteomes" id="UP000286976">
    <property type="component" value="Unassembled WGS sequence"/>
</dbReference>
<evidence type="ECO:0000256" key="1">
    <source>
        <dbReference type="SAM" id="SignalP"/>
    </source>
</evidence>
<reference evidence="2 3" key="1">
    <citation type="journal article" date="2011" name="Front. Microbiol.">
        <title>Genomic signatures of strain selection and enhancement in Bacillus atrophaeus var. globigii, a historical biowarfare simulant.</title>
        <authorList>
            <person name="Gibbons H.S."/>
            <person name="Broomall S.M."/>
            <person name="McNew L.A."/>
            <person name="Daligault H."/>
            <person name="Chapman C."/>
            <person name="Bruce D."/>
            <person name="Karavis M."/>
            <person name="Krepps M."/>
            <person name="McGregor P.A."/>
            <person name="Hong C."/>
            <person name="Park K.H."/>
            <person name="Akmal A."/>
            <person name="Feldman A."/>
            <person name="Lin J.S."/>
            <person name="Chang W.E."/>
            <person name="Higgs B.W."/>
            <person name="Demirev P."/>
            <person name="Lindquist J."/>
            <person name="Liem A."/>
            <person name="Fochler E."/>
            <person name="Read T.D."/>
            <person name="Tapia R."/>
            <person name="Johnson S."/>
            <person name="Bishop-Lilly K.A."/>
            <person name="Detter C."/>
            <person name="Han C."/>
            <person name="Sozhamannan S."/>
            <person name="Rosenzweig C.N."/>
            <person name="Skowronski E.W."/>
        </authorList>
    </citation>
    <scope>NUCLEOTIDE SEQUENCE [LARGE SCALE GENOMIC DNA]</scope>
    <source>
        <strain evidence="2 3">AIT1</strain>
    </source>
</reference>
<sequence length="268" mass="30445">MTYIATLFLVIMTALLPRLSSAAEPVYVAAYDFRPYFSSRLSTHVTGELLKAFNARQTTYQFILREVRPKDRFRELQSGGCCDLLLFESKSWGWANAEDYLWGERLTYGDNRYYTLKESLEKGETSFEPLQAACMGGVFGYHYKYTEMKTAADTLETQFNFYTAMSSDTLLNMLLGKRIDMIILGSEYVSWQRKINRPGMELVTASDFIDHSYVTQVVFNPDAMKQAEVINALIRDMKANGELAAILEQFGLGQSIEPNMPSVTSGMN</sequence>
<protein>
    <recommendedName>
        <fullName evidence="4">Solute-binding protein family 3/N-terminal domain-containing protein</fullName>
    </recommendedName>
</protein>
<dbReference type="Gene3D" id="3.40.190.10">
    <property type="entry name" value="Periplasmic binding protein-like II"/>
    <property type="match status" value="1"/>
</dbReference>
<organism evidence="2 3">
    <name type="scientific">Aliidiomarina taiwanensis</name>
    <dbReference type="NCBI Taxonomy" id="946228"/>
    <lineage>
        <taxon>Bacteria</taxon>
        <taxon>Pseudomonadati</taxon>
        <taxon>Pseudomonadota</taxon>
        <taxon>Gammaproteobacteria</taxon>
        <taxon>Alteromonadales</taxon>
        <taxon>Idiomarinaceae</taxon>
        <taxon>Aliidiomarina</taxon>
    </lineage>
</organism>
<name>A0A432X7I0_9GAMM</name>
<evidence type="ECO:0000313" key="2">
    <source>
        <dbReference type="EMBL" id="RUO42808.1"/>
    </source>
</evidence>
<keyword evidence="1" id="KW-0732">Signal</keyword>
<dbReference type="AlphaFoldDB" id="A0A432X7I0"/>
<dbReference type="EMBL" id="PIPQ01000002">
    <property type="protein sequence ID" value="RUO42808.1"/>
    <property type="molecule type" value="Genomic_DNA"/>
</dbReference>
<evidence type="ECO:0000313" key="3">
    <source>
        <dbReference type="Proteomes" id="UP000286976"/>
    </source>
</evidence>
<comment type="caution">
    <text evidence="2">The sequence shown here is derived from an EMBL/GenBank/DDBJ whole genome shotgun (WGS) entry which is preliminary data.</text>
</comment>
<feature type="signal peptide" evidence="1">
    <location>
        <begin position="1"/>
        <end position="22"/>
    </location>
</feature>
<evidence type="ECO:0008006" key="4">
    <source>
        <dbReference type="Google" id="ProtNLM"/>
    </source>
</evidence>
<dbReference type="OrthoDB" id="8747607at2"/>